<reference evidence="2 3" key="2">
    <citation type="submission" date="2018-11" db="EMBL/GenBank/DDBJ databases">
        <authorList>
            <consortium name="Pathogen Informatics"/>
        </authorList>
    </citation>
    <scope>NUCLEOTIDE SEQUENCE [LARGE SCALE GENOMIC DNA]</scope>
</reference>
<gene>
    <name evidence="2" type="ORF">GPUH_LOCUS3731</name>
</gene>
<proteinExistence type="predicted"/>
<evidence type="ECO:0000313" key="3">
    <source>
        <dbReference type="Proteomes" id="UP000271098"/>
    </source>
</evidence>
<evidence type="ECO:0000256" key="1">
    <source>
        <dbReference type="SAM" id="MobiDB-lite"/>
    </source>
</evidence>
<sequence>MERRVHNILQRAMFYQAHIVVGQAEAINRSRRRPLPGSSVSDEQLEANRFMSLFSGPYISNSLFPVSRNSRMESNFRSGSGGGTEEIQLDGRLD</sequence>
<protein>
    <submittedName>
        <fullName evidence="2 4">Uncharacterized protein</fullName>
    </submittedName>
</protein>
<accession>A0A183D4U2</accession>
<evidence type="ECO:0000313" key="2">
    <source>
        <dbReference type="EMBL" id="VDK40737.1"/>
    </source>
</evidence>
<name>A0A183D4U2_9BILA</name>
<dbReference type="WBParaSite" id="GPUH_0000374001-mRNA-1">
    <property type="protein sequence ID" value="GPUH_0000374001-mRNA-1"/>
    <property type="gene ID" value="GPUH_0000374001"/>
</dbReference>
<dbReference type="OrthoDB" id="422427at2759"/>
<reference evidence="4" key="1">
    <citation type="submission" date="2016-06" db="UniProtKB">
        <authorList>
            <consortium name="WormBaseParasite"/>
        </authorList>
    </citation>
    <scope>IDENTIFICATION</scope>
</reference>
<feature type="region of interest" description="Disordered" evidence="1">
    <location>
        <begin position="71"/>
        <end position="94"/>
    </location>
</feature>
<organism evidence="4">
    <name type="scientific">Gongylonema pulchrum</name>
    <dbReference type="NCBI Taxonomy" id="637853"/>
    <lineage>
        <taxon>Eukaryota</taxon>
        <taxon>Metazoa</taxon>
        <taxon>Ecdysozoa</taxon>
        <taxon>Nematoda</taxon>
        <taxon>Chromadorea</taxon>
        <taxon>Rhabditida</taxon>
        <taxon>Spirurina</taxon>
        <taxon>Spiruromorpha</taxon>
        <taxon>Spiruroidea</taxon>
        <taxon>Gongylonematidae</taxon>
        <taxon>Gongylonema</taxon>
    </lineage>
</organism>
<dbReference type="Proteomes" id="UP000271098">
    <property type="component" value="Unassembled WGS sequence"/>
</dbReference>
<evidence type="ECO:0000313" key="4">
    <source>
        <dbReference type="WBParaSite" id="GPUH_0000374001-mRNA-1"/>
    </source>
</evidence>
<keyword evidence="3" id="KW-1185">Reference proteome</keyword>
<dbReference type="AlphaFoldDB" id="A0A183D4U2"/>
<dbReference type="EMBL" id="UYRT01006559">
    <property type="protein sequence ID" value="VDK40737.1"/>
    <property type="molecule type" value="Genomic_DNA"/>
</dbReference>